<dbReference type="InterPro" id="IPR014752">
    <property type="entry name" value="Arrestin-like_C"/>
</dbReference>
<comment type="caution">
    <text evidence="2">The sequence shown here is derived from an EMBL/GenBank/DDBJ whole genome shotgun (WGS) entry which is preliminary data.</text>
</comment>
<keyword evidence="3" id="KW-1185">Reference proteome</keyword>
<dbReference type="EMBL" id="JBANRG010000003">
    <property type="protein sequence ID" value="KAK7468989.1"/>
    <property type="molecule type" value="Genomic_DNA"/>
</dbReference>
<name>A0ABR1JXD9_9AGAR</name>
<organism evidence="2 3">
    <name type="scientific">Marasmiellus scandens</name>
    <dbReference type="NCBI Taxonomy" id="2682957"/>
    <lineage>
        <taxon>Eukaryota</taxon>
        <taxon>Fungi</taxon>
        <taxon>Dikarya</taxon>
        <taxon>Basidiomycota</taxon>
        <taxon>Agaricomycotina</taxon>
        <taxon>Agaricomycetes</taxon>
        <taxon>Agaricomycetidae</taxon>
        <taxon>Agaricales</taxon>
        <taxon>Marasmiineae</taxon>
        <taxon>Omphalotaceae</taxon>
        <taxon>Marasmiellus</taxon>
    </lineage>
</organism>
<dbReference type="Gene3D" id="2.60.40.640">
    <property type="match status" value="1"/>
</dbReference>
<feature type="compositionally biased region" description="Polar residues" evidence="1">
    <location>
        <begin position="34"/>
        <end position="59"/>
    </location>
</feature>
<protein>
    <recommendedName>
        <fullName evidence="4">Arrestin-like N-terminal domain-containing protein</fullName>
    </recommendedName>
</protein>
<accession>A0ABR1JXD9</accession>
<evidence type="ECO:0000313" key="2">
    <source>
        <dbReference type="EMBL" id="KAK7468989.1"/>
    </source>
</evidence>
<evidence type="ECO:0000256" key="1">
    <source>
        <dbReference type="SAM" id="MobiDB-lite"/>
    </source>
</evidence>
<sequence length="409" mass="44917">MPLDSNTTVENIVSLPPYSVASPPPSYSSDPTYGEQSIQLSPRSRSRPTGSFTKKSGSATVILMGQDENASSPTYGRQDTVSGVLSLDGREAISEVRVKLEGQMTLIISEGGSETTQLFDQDHVLWMYDPKADTNDPCPSAIPFTCRFPSTFSTKACADIPLPPSLDMHYPGTSGMMVTTRYTLKIKIVKARHPTMGFWTKVKRMNIALNYFPRTRPPYSITPSSDLFSDLKIAPEQWHQTVTAIKSRSENIVPSIDSHLFIPSSKVYALSDAIPFHVNLTGSLRSLREFLPQPGKDSFPIHVHILRQTCVEVNGEKAWRNSVIGDGTVRGIPPPFSNITSASRDGSLDWEGEIQISKSVHIGGFNAGNLAIKDFIVLTVKPTVPKSFLQFQQISVNIRLVTESADVDA</sequence>
<feature type="compositionally biased region" description="Polar residues" evidence="1">
    <location>
        <begin position="1"/>
        <end position="11"/>
    </location>
</feature>
<reference evidence="2 3" key="1">
    <citation type="submission" date="2024-01" db="EMBL/GenBank/DDBJ databases">
        <title>A draft genome for the cacao thread blight pathogen Marasmiellus scandens.</title>
        <authorList>
            <person name="Baruah I.K."/>
            <person name="Leung J."/>
            <person name="Bukari Y."/>
            <person name="Amoako-Attah I."/>
            <person name="Meinhardt L.W."/>
            <person name="Bailey B.A."/>
            <person name="Cohen S.P."/>
        </authorList>
    </citation>
    <scope>NUCLEOTIDE SEQUENCE [LARGE SCALE GENOMIC DNA]</scope>
    <source>
        <strain evidence="2 3">GH-19</strain>
    </source>
</reference>
<evidence type="ECO:0008006" key="4">
    <source>
        <dbReference type="Google" id="ProtNLM"/>
    </source>
</evidence>
<gene>
    <name evidence="2" type="ORF">VKT23_003485</name>
</gene>
<dbReference type="Proteomes" id="UP001498398">
    <property type="component" value="Unassembled WGS sequence"/>
</dbReference>
<feature type="compositionally biased region" description="Low complexity" evidence="1">
    <location>
        <begin position="14"/>
        <end position="33"/>
    </location>
</feature>
<feature type="region of interest" description="Disordered" evidence="1">
    <location>
        <begin position="1"/>
        <end position="59"/>
    </location>
</feature>
<proteinExistence type="predicted"/>
<evidence type="ECO:0000313" key="3">
    <source>
        <dbReference type="Proteomes" id="UP001498398"/>
    </source>
</evidence>